<dbReference type="GO" id="GO:0004555">
    <property type="term" value="F:alpha,alpha-trehalase activity"/>
    <property type="evidence" value="ECO:0007669"/>
    <property type="project" value="InterPro"/>
</dbReference>
<protein>
    <submittedName>
        <fullName evidence="1">Alpha,alpha-trehalase</fullName>
    </submittedName>
</protein>
<dbReference type="InterPro" id="IPR008928">
    <property type="entry name" value="6-hairpin_glycosidase_sf"/>
</dbReference>
<evidence type="ECO:0000313" key="1">
    <source>
        <dbReference type="EMBL" id="GAT33602.1"/>
    </source>
</evidence>
<dbReference type="PANTHER" id="PTHR23403">
    <property type="entry name" value="TREHALASE"/>
    <property type="match status" value="1"/>
</dbReference>
<sequence length="439" mass="50198">MPPSSPDQVRAFIASHWDDTVRFSPRDDETLIGLPYPYTIPTRKDVFQELYYWDTYFTCLGLAATGRRDLALNNARNLLAEVERFGFVPNGNRTYYLSRSQSPYLAPLVGLVAEESSQDTEFLQEAIPLLKREYEFWVKRRTVSPGLAHHGCHATREELIEFFPTVRDRLGLPEACAEDDLDFVARVMSECETGWDMNSRFAKRCPDFFPVDLNSNLWLYETLLARWTEGEESVRWAERADSRRTLINSLCWDAEQGAWFDYDHVNRRRSVVWNAGLFQPLWVGLATPEQAASVVANALPKLEFDHGITATLPPENATPFQWDHPNMWPPIQHIVYRGLARYGYIAEGRRIAEKYIDCVTRAFNLTGDLWEKYNVADGSHIARNEAGYFKNPVNLATGGDDIPEAETPSMMGWTAGVFIDAQDFLAGGKYWLNPLPHSH</sequence>
<dbReference type="AlphaFoldDB" id="A0A146G8G3"/>
<name>A0A146G8G3_TERSA</name>
<dbReference type="InterPro" id="IPR012341">
    <property type="entry name" value="6hp_glycosidase-like_sf"/>
</dbReference>
<dbReference type="OrthoDB" id="9798687at2"/>
<dbReference type="InParanoid" id="A0A146G8G3"/>
<keyword evidence="2" id="KW-1185">Reference proteome</keyword>
<dbReference type="Gene3D" id="1.50.10.10">
    <property type="match status" value="1"/>
</dbReference>
<dbReference type="PANTHER" id="PTHR23403:SF6">
    <property type="entry name" value="CYTOSOLIC NEUTRAL TREHALASE-RELATED"/>
    <property type="match status" value="1"/>
</dbReference>
<dbReference type="FunCoup" id="A0A146G8G3">
    <property type="interactions" value="274"/>
</dbReference>
<proteinExistence type="predicted"/>
<dbReference type="RefSeq" id="WP_075080684.1">
    <property type="nucleotide sequence ID" value="NZ_BDCO01000002.1"/>
</dbReference>
<gene>
    <name evidence="1" type="ORF">TSACC_22019</name>
</gene>
<dbReference type="Proteomes" id="UP000076023">
    <property type="component" value="Unassembled WGS sequence"/>
</dbReference>
<dbReference type="STRING" id="690879.TSACC_22019"/>
<dbReference type="PRINTS" id="PR00744">
    <property type="entry name" value="GLHYDRLASE37"/>
</dbReference>
<accession>A0A146G8G3</accession>
<reference evidence="2" key="1">
    <citation type="journal article" date="2017" name="Genome Announc.">
        <title>Draft Genome Sequence of Terrimicrobium sacchariphilum NM-5T, a Facultative Anaerobic Soil Bacterium of the Class Spartobacteria.</title>
        <authorList>
            <person name="Qiu Y.L."/>
            <person name="Tourlousse D.M."/>
            <person name="Matsuura N."/>
            <person name="Ohashi A."/>
            <person name="Sekiguchi Y."/>
        </authorList>
    </citation>
    <scope>NUCLEOTIDE SEQUENCE [LARGE SCALE GENOMIC DNA]</scope>
    <source>
        <strain evidence="2">NM-5</strain>
    </source>
</reference>
<dbReference type="Pfam" id="PF01204">
    <property type="entry name" value="Trehalase"/>
    <property type="match status" value="2"/>
</dbReference>
<dbReference type="SUPFAM" id="SSF48208">
    <property type="entry name" value="Six-hairpin glycosidases"/>
    <property type="match status" value="1"/>
</dbReference>
<dbReference type="InterPro" id="IPR001661">
    <property type="entry name" value="Glyco_hydro_37"/>
</dbReference>
<dbReference type="EMBL" id="BDCO01000002">
    <property type="protein sequence ID" value="GAT33602.1"/>
    <property type="molecule type" value="Genomic_DNA"/>
</dbReference>
<dbReference type="GO" id="GO:0005993">
    <property type="term" value="P:trehalose catabolic process"/>
    <property type="evidence" value="ECO:0007669"/>
    <property type="project" value="TreeGrafter"/>
</dbReference>
<evidence type="ECO:0000313" key="2">
    <source>
        <dbReference type="Proteomes" id="UP000076023"/>
    </source>
</evidence>
<organism evidence="1 2">
    <name type="scientific">Terrimicrobium sacchariphilum</name>
    <dbReference type="NCBI Taxonomy" id="690879"/>
    <lineage>
        <taxon>Bacteria</taxon>
        <taxon>Pseudomonadati</taxon>
        <taxon>Verrucomicrobiota</taxon>
        <taxon>Terrimicrobiia</taxon>
        <taxon>Terrimicrobiales</taxon>
        <taxon>Terrimicrobiaceae</taxon>
        <taxon>Terrimicrobium</taxon>
    </lineage>
</organism>
<comment type="caution">
    <text evidence="1">The sequence shown here is derived from an EMBL/GenBank/DDBJ whole genome shotgun (WGS) entry which is preliminary data.</text>
</comment>